<keyword evidence="3" id="KW-1185">Reference proteome</keyword>
<name>A0ABQ9XF98_9EUKA</name>
<accession>A0ABQ9XF98</accession>
<reference evidence="2 3" key="1">
    <citation type="journal article" date="2022" name="bioRxiv">
        <title>Genomics of Preaxostyla Flagellates Illuminates Evolutionary Transitions and the Path Towards Mitochondrial Loss.</title>
        <authorList>
            <person name="Novak L.V.F."/>
            <person name="Treitli S.C."/>
            <person name="Pyrih J."/>
            <person name="Halakuc P."/>
            <person name="Pipaliya S.V."/>
            <person name="Vacek V."/>
            <person name="Brzon O."/>
            <person name="Soukal P."/>
            <person name="Eme L."/>
            <person name="Dacks J.B."/>
            <person name="Karnkowska A."/>
            <person name="Elias M."/>
            <person name="Hampl V."/>
        </authorList>
    </citation>
    <scope>NUCLEOTIDE SEQUENCE [LARGE SCALE GENOMIC DNA]</scope>
    <source>
        <strain evidence="2">NAU3</strain>
        <tissue evidence="2">Gut</tissue>
    </source>
</reference>
<comment type="caution">
    <text evidence="2">The sequence shown here is derived from an EMBL/GenBank/DDBJ whole genome shotgun (WGS) entry which is preliminary data.</text>
</comment>
<proteinExistence type="predicted"/>
<feature type="compositionally biased region" description="Basic and acidic residues" evidence="1">
    <location>
        <begin position="12"/>
        <end position="30"/>
    </location>
</feature>
<feature type="region of interest" description="Disordered" evidence="1">
    <location>
        <begin position="1"/>
        <end position="60"/>
    </location>
</feature>
<protein>
    <submittedName>
        <fullName evidence="2">Uncharacterized protein</fullName>
    </submittedName>
</protein>
<feature type="compositionally biased region" description="Basic and acidic residues" evidence="1">
    <location>
        <begin position="37"/>
        <end position="46"/>
    </location>
</feature>
<evidence type="ECO:0000313" key="3">
    <source>
        <dbReference type="Proteomes" id="UP001281761"/>
    </source>
</evidence>
<evidence type="ECO:0000256" key="1">
    <source>
        <dbReference type="SAM" id="MobiDB-lite"/>
    </source>
</evidence>
<feature type="region of interest" description="Disordered" evidence="1">
    <location>
        <begin position="73"/>
        <end position="103"/>
    </location>
</feature>
<evidence type="ECO:0000313" key="2">
    <source>
        <dbReference type="EMBL" id="KAK2949287.1"/>
    </source>
</evidence>
<dbReference type="EMBL" id="JARBJD010000159">
    <property type="protein sequence ID" value="KAK2949287.1"/>
    <property type="molecule type" value="Genomic_DNA"/>
</dbReference>
<organism evidence="2 3">
    <name type="scientific">Blattamonas nauphoetae</name>
    <dbReference type="NCBI Taxonomy" id="2049346"/>
    <lineage>
        <taxon>Eukaryota</taxon>
        <taxon>Metamonada</taxon>
        <taxon>Preaxostyla</taxon>
        <taxon>Oxymonadida</taxon>
        <taxon>Blattamonas</taxon>
    </lineage>
</organism>
<dbReference type="Proteomes" id="UP001281761">
    <property type="component" value="Unassembled WGS sequence"/>
</dbReference>
<sequence length="103" mass="11647">MGRGRCPAPPRPKRDSVYRKDQLRTDECGPLHRKHCARESSTKDRGSVCGSDSVGSLEEEDCFQTRQGRCREEDARRELAQQADQPPVLQKHDQRTSRTVPAG</sequence>
<gene>
    <name evidence="2" type="ORF">BLNAU_15768</name>
</gene>